<dbReference type="AlphaFoldDB" id="A0A3N4IKK4"/>
<feature type="compositionally biased region" description="Low complexity" evidence="2">
    <location>
        <begin position="329"/>
        <end position="338"/>
    </location>
</feature>
<organism evidence="3 4">
    <name type="scientific">Ascobolus immersus RN42</name>
    <dbReference type="NCBI Taxonomy" id="1160509"/>
    <lineage>
        <taxon>Eukaryota</taxon>
        <taxon>Fungi</taxon>
        <taxon>Dikarya</taxon>
        <taxon>Ascomycota</taxon>
        <taxon>Pezizomycotina</taxon>
        <taxon>Pezizomycetes</taxon>
        <taxon>Pezizales</taxon>
        <taxon>Ascobolaceae</taxon>
        <taxon>Ascobolus</taxon>
    </lineage>
</organism>
<proteinExistence type="predicted"/>
<reference evidence="3 4" key="1">
    <citation type="journal article" date="2018" name="Nat. Ecol. Evol.">
        <title>Pezizomycetes genomes reveal the molecular basis of ectomycorrhizal truffle lifestyle.</title>
        <authorList>
            <person name="Murat C."/>
            <person name="Payen T."/>
            <person name="Noel B."/>
            <person name="Kuo A."/>
            <person name="Morin E."/>
            <person name="Chen J."/>
            <person name="Kohler A."/>
            <person name="Krizsan K."/>
            <person name="Balestrini R."/>
            <person name="Da Silva C."/>
            <person name="Montanini B."/>
            <person name="Hainaut M."/>
            <person name="Levati E."/>
            <person name="Barry K.W."/>
            <person name="Belfiori B."/>
            <person name="Cichocki N."/>
            <person name="Clum A."/>
            <person name="Dockter R.B."/>
            <person name="Fauchery L."/>
            <person name="Guy J."/>
            <person name="Iotti M."/>
            <person name="Le Tacon F."/>
            <person name="Lindquist E.A."/>
            <person name="Lipzen A."/>
            <person name="Malagnac F."/>
            <person name="Mello A."/>
            <person name="Molinier V."/>
            <person name="Miyauchi S."/>
            <person name="Poulain J."/>
            <person name="Riccioni C."/>
            <person name="Rubini A."/>
            <person name="Sitrit Y."/>
            <person name="Splivallo R."/>
            <person name="Traeger S."/>
            <person name="Wang M."/>
            <person name="Zifcakova L."/>
            <person name="Wipf D."/>
            <person name="Zambonelli A."/>
            <person name="Paolocci F."/>
            <person name="Nowrousian M."/>
            <person name="Ottonello S."/>
            <person name="Baldrian P."/>
            <person name="Spatafora J.W."/>
            <person name="Henrissat B."/>
            <person name="Nagy L.G."/>
            <person name="Aury J.M."/>
            <person name="Wincker P."/>
            <person name="Grigoriev I.V."/>
            <person name="Bonfante P."/>
            <person name="Martin F.M."/>
        </authorList>
    </citation>
    <scope>NUCLEOTIDE SEQUENCE [LARGE SCALE GENOMIC DNA]</scope>
    <source>
        <strain evidence="3 4">RN42</strain>
    </source>
</reference>
<evidence type="ECO:0000313" key="3">
    <source>
        <dbReference type="EMBL" id="RPA86675.1"/>
    </source>
</evidence>
<feature type="region of interest" description="Disordered" evidence="2">
    <location>
        <begin position="378"/>
        <end position="448"/>
    </location>
</feature>
<feature type="compositionally biased region" description="Basic and acidic residues" evidence="2">
    <location>
        <begin position="402"/>
        <end position="418"/>
    </location>
</feature>
<keyword evidence="1" id="KW-0175">Coiled coil</keyword>
<dbReference type="Proteomes" id="UP000275078">
    <property type="component" value="Unassembled WGS sequence"/>
</dbReference>
<feature type="coiled-coil region" evidence="1">
    <location>
        <begin position="245"/>
        <end position="292"/>
    </location>
</feature>
<feature type="region of interest" description="Disordered" evidence="2">
    <location>
        <begin position="324"/>
        <end position="343"/>
    </location>
</feature>
<protein>
    <submittedName>
        <fullName evidence="3">Uncharacterized protein</fullName>
    </submittedName>
</protein>
<evidence type="ECO:0000256" key="2">
    <source>
        <dbReference type="SAM" id="MobiDB-lite"/>
    </source>
</evidence>
<accession>A0A3N4IKK4</accession>
<gene>
    <name evidence="3" type="ORF">BJ508DRAFT_119034</name>
</gene>
<dbReference type="EMBL" id="ML119648">
    <property type="protein sequence ID" value="RPA86675.1"/>
    <property type="molecule type" value="Genomic_DNA"/>
</dbReference>
<evidence type="ECO:0000256" key="1">
    <source>
        <dbReference type="SAM" id="Coils"/>
    </source>
</evidence>
<sequence>MSVQICPPSGTTGLAYSTAGAYVPYKALVVELLNNDTGIPYAIDLSKKHGITIRKDTDLWTPIQEHSINLRIPYNAEKQAVSVRISTKDVEAAAPVSHTEFYANMKSTDRIEMKTIFDGVDNGLCMGEWVGRLQYQPITTGGVIIKKELVKDEAHKNEEKTEWVDYVIGMEAGEETKKGMVTVMIYHGNNHKGLPAGNHGADKKKDFNGGAFKVGDEVNRRDTSATWDLVRTLAKVNFHYEVEGKRDMQRRVKLEREKEREMERQRKEQALKEELEAAMKRKQDEFKRMLEKKNRSKVKALRKMMATLSTEEIKSLVTGALEVPSGVAGSDTDSGSNSEDSDSETLYVCQDCGYEDWNEYECYNCGYLKKSENKKYDGECNAESDSINDKDGVEDEDAAESDSNKSSDSGWEHIKEEALAATEAPVTKAPITAPPPAPVSRGWFFSRS</sequence>
<evidence type="ECO:0000313" key="4">
    <source>
        <dbReference type="Proteomes" id="UP000275078"/>
    </source>
</evidence>
<keyword evidence="4" id="KW-1185">Reference proteome</keyword>
<name>A0A3N4IKK4_ASCIM</name>